<dbReference type="InterPro" id="IPR011712">
    <property type="entry name" value="Sig_transdc_His_kin_sub3_dim/P"/>
</dbReference>
<evidence type="ECO:0000259" key="5">
    <source>
        <dbReference type="Pfam" id="PF02518"/>
    </source>
</evidence>
<dbReference type="Gene3D" id="3.30.565.10">
    <property type="entry name" value="Histidine kinase-like ATPase, C-terminal domain"/>
    <property type="match status" value="1"/>
</dbReference>
<feature type="domain" description="Histidine kinase/HSP90-like ATPase" evidence="5">
    <location>
        <begin position="282"/>
        <end position="357"/>
    </location>
</feature>
<keyword evidence="4" id="KW-1133">Transmembrane helix</keyword>
<dbReference type="SUPFAM" id="SSF55874">
    <property type="entry name" value="ATPase domain of HSP90 chaperone/DNA topoisomerase II/histidine kinase"/>
    <property type="match status" value="1"/>
</dbReference>
<dbReference type="GO" id="GO:0046983">
    <property type="term" value="F:protein dimerization activity"/>
    <property type="evidence" value="ECO:0007669"/>
    <property type="project" value="InterPro"/>
</dbReference>
<dbReference type="GO" id="GO:0000155">
    <property type="term" value="F:phosphorelay sensor kinase activity"/>
    <property type="evidence" value="ECO:0007669"/>
    <property type="project" value="InterPro"/>
</dbReference>
<dbReference type="InterPro" id="IPR050482">
    <property type="entry name" value="Sensor_HK_TwoCompSys"/>
</dbReference>
<dbReference type="Pfam" id="PF07730">
    <property type="entry name" value="HisKA_3"/>
    <property type="match status" value="1"/>
</dbReference>
<evidence type="ECO:0000256" key="1">
    <source>
        <dbReference type="ARBA" id="ARBA00022679"/>
    </source>
</evidence>
<keyword evidence="4" id="KW-0472">Membrane</keyword>
<sequence length="357" mass="38813">MRGRVFHLWYGVWLVYLIEPLVQAWREDRPAVRALGVVAVGLFAAIFIWFFSAFRRAREQRRPIPGWWGWASVAAMFALSLAIMPAIGESALGMYAFIAVVALFALPRRAAVALAAALVLAPSVVPYAVPGWEPRFDLSFSIFLACLIVLGVTQLLKRNSELAAAREEIARLAVADERNRLARDLHDLLGHSLTVVAVKAELAGRLVRLAPERAEEEIGDVERLARQSLRDVRAAVAGYAQASLAAELAGAQAALTSAGIEADLPEDVEQVPPERRELFGWVVREGVTNVVRHSGAKRCRIRVTPREVEVTDDGHGPDGASTGRGLAGLRERAEAAGGSLTVGRAPERGFTLRVRVP</sequence>
<dbReference type="GO" id="GO:0016020">
    <property type="term" value="C:membrane"/>
    <property type="evidence" value="ECO:0007669"/>
    <property type="project" value="InterPro"/>
</dbReference>
<keyword evidence="4" id="KW-0812">Transmembrane</keyword>
<dbReference type="Gene3D" id="1.20.5.1930">
    <property type="match status" value="1"/>
</dbReference>
<evidence type="ECO:0000256" key="2">
    <source>
        <dbReference type="ARBA" id="ARBA00022777"/>
    </source>
</evidence>
<dbReference type="Proteomes" id="UP000482800">
    <property type="component" value="Unassembled WGS sequence"/>
</dbReference>
<dbReference type="AlphaFoldDB" id="A0A6V8K266"/>
<reference evidence="7 8" key="1">
    <citation type="submission" date="2020-03" db="EMBL/GenBank/DDBJ databases">
        <title>Whole genome shotgun sequence of Phytohabitans houttuyneae NBRC 108639.</title>
        <authorList>
            <person name="Komaki H."/>
            <person name="Tamura T."/>
        </authorList>
    </citation>
    <scope>NUCLEOTIDE SEQUENCE [LARGE SCALE GENOMIC DNA]</scope>
    <source>
        <strain evidence="7 8">NBRC 108639</strain>
    </source>
</reference>
<evidence type="ECO:0000256" key="3">
    <source>
        <dbReference type="ARBA" id="ARBA00023012"/>
    </source>
</evidence>
<dbReference type="CDD" id="cd16917">
    <property type="entry name" value="HATPase_UhpB-NarQ-NarX-like"/>
    <property type="match status" value="1"/>
</dbReference>
<dbReference type="PANTHER" id="PTHR24421">
    <property type="entry name" value="NITRATE/NITRITE SENSOR PROTEIN NARX-RELATED"/>
    <property type="match status" value="1"/>
</dbReference>
<keyword evidence="3" id="KW-0902">Two-component regulatory system</keyword>
<feature type="transmembrane region" description="Helical" evidence="4">
    <location>
        <begin position="31"/>
        <end position="54"/>
    </location>
</feature>
<feature type="transmembrane region" description="Helical" evidence="4">
    <location>
        <begin position="7"/>
        <end position="25"/>
    </location>
</feature>
<dbReference type="PANTHER" id="PTHR24421:SF63">
    <property type="entry name" value="SENSOR HISTIDINE KINASE DESK"/>
    <property type="match status" value="1"/>
</dbReference>
<proteinExistence type="predicted"/>
<feature type="transmembrane region" description="Helical" evidence="4">
    <location>
        <begin position="138"/>
        <end position="156"/>
    </location>
</feature>
<feature type="transmembrane region" description="Helical" evidence="4">
    <location>
        <begin position="66"/>
        <end position="84"/>
    </location>
</feature>
<feature type="transmembrane region" description="Helical" evidence="4">
    <location>
        <begin position="113"/>
        <end position="132"/>
    </location>
</feature>
<evidence type="ECO:0000313" key="7">
    <source>
        <dbReference type="EMBL" id="GFJ75857.1"/>
    </source>
</evidence>
<feature type="domain" description="Signal transduction histidine kinase subgroup 3 dimerisation and phosphoacceptor" evidence="6">
    <location>
        <begin position="177"/>
        <end position="240"/>
    </location>
</feature>
<comment type="caution">
    <text evidence="7">The sequence shown here is derived from an EMBL/GenBank/DDBJ whole genome shotgun (WGS) entry which is preliminary data.</text>
</comment>
<dbReference type="InterPro" id="IPR003594">
    <property type="entry name" value="HATPase_dom"/>
</dbReference>
<reference evidence="7 8" key="2">
    <citation type="submission" date="2020-03" db="EMBL/GenBank/DDBJ databases">
        <authorList>
            <person name="Ichikawa N."/>
            <person name="Kimura A."/>
            <person name="Kitahashi Y."/>
            <person name="Uohara A."/>
        </authorList>
    </citation>
    <scope>NUCLEOTIDE SEQUENCE [LARGE SCALE GENOMIC DNA]</scope>
    <source>
        <strain evidence="7 8">NBRC 108639</strain>
    </source>
</reference>
<evidence type="ECO:0000256" key="4">
    <source>
        <dbReference type="SAM" id="Phobius"/>
    </source>
</evidence>
<evidence type="ECO:0000259" key="6">
    <source>
        <dbReference type="Pfam" id="PF07730"/>
    </source>
</evidence>
<organism evidence="7 8">
    <name type="scientific">Phytohabitans houttuyneae</name>
    <dbReference type="NCBI Taxonomy" id="1076126"/>
    <lineage>
        <taxon>Bacteria</taxon>
        <taxon>Bacillati</taxon>
        <taxon>Actinomycetota</taxon>
        <taxon>Actinomycetes</taxon>
        <taxon>Micromonosporales</taxon>
        <taxon>Micromonosporaceae</taxon>
    </lineage>
</organism>
<dbReference type="InterPro" id="IPR036890">
    <property type="entry name" value="HATPase_C_sf"/>
</dbReference>
<dbReference type="RefSeq" id="WP_345511487.1">
    <property type="nucleotide sequence ID" value="NZ_BAABGO010000007.1"/>
</dbReference>
<keyword evidence="1" id="KW-0808">Transferase</keyword>
<accession>A0A6V8K266</accession>
<name>A0A6V8K266_9ACTN</name>
<protein>
    <submittedName>
        <fullName evidence="7">Histidine kinase</fullName>
    </submittedName>
</protein>
<gene>
    <name evidence="7" type="primary">desK</name>
    <name evidence="7" type="ORF">Phou_000370</name>
</gene>
<keyword evidence="2 7" id="KW-0418">Kinase</keyword>
<dbReference type="EMBL" id="BLPF01000001">
    <property type="protein sequence ID" value="GFJ75857.1"/>
    <property type="molecule type" value="Genomic_DNA"/>
</dbReference>
<keyword evidence="8" id="KW-1185">Reference proteome</keyword>
<evidence type="ECO:0000313" key="8">
    <source>
        <dbReference type="Proteomes" id="UP000482800"/>
    </source>
</evidence>
<dbReference type="Pfam" id="PF02518">
    <property type="entry name" value="HATPase_c"/>
    <property type="match status" value="1"/>
</dbReference>